<dbReference type="RefSeq" id="WP_171354207.1">
    <property type="nucleotide sequence ID" value="NZ_VTXP01000025.1"/>
</dbReference>
<evidence type="ECO:0000256" key="1">
    <source>
        <dbReference type="SAM" id="SignalP"/>
    </source>
</evidence>
<accession>A0AAP6ZQ51</accession>
<comment type="caution">
    <text evidence="2">The sequence shown here is derived from an EMBL/GenBank/DDBJ whole genome shotgun (WGS) entry which is preliminary data.</text>
</comment>
<keyword evidence="1" id="KW-0732">Signal</keyword>
<protein>
    <submittedName>
        <fullName evidence="2">Uncharacterized protein</fullName>
    </submittedName>
</protein>
<evidence type="ECO:0000313" key="3">
    <source>
        <dbReference type="Proteomes" id="UP000576645"/>
    </source>
</evidence>
<dbReference type="Proteomes" id="UP000576645">
    <property type="component" value="Unassembled WGS sequence"/>
</dbReference>
<organism evidence="2 3">
    <name type="scientific">Vibrio coralliilyticus</name>
    <dbReference type="NCBI Taxonomy" id="190893"/>
    <lineage>
        <taxon>Bacteria</taxon>
        <taxon>Pseudomonadati</taxon>
        <taxon>Pseudomonadota</taxon>
        <taxon>Gammaproteobacteria</taxon>
        <taxon>Vibrionales</taxon>
        <taxon>Vibrionaceae</taxon>
        <taxon>Vibrio</taxon>
    </lineage>
</organism>
<dbReference type="EMBL" id="VTXP01000025">
    <property type="protein sequence ID" value="NOJ26089.1"/>
    <property type="molecule type" value="Genomic_DNA"/>
</dbReference>
<feature type="signal peptide" evidence="1">
    <location>
        <begin position="1"/>
        <end position="21"/>
    </location>
</feature>
<gene>
    <name evidence="2" type="ORF">F0238_25580</name>
</gene>
<name>A0AAP6ZQ51_9VIBR</name>
<sequence>MNISTVIFRFLLATGFGFTLAACSDDGLFEQAGERADEAVEGAQNHIENGCENVTEKRGTEDKDC</sequence>
<evidence type="ECO:0000313" key="2">
    <source>
        <dbReference type="EMBL" id="NOJ26089.1"/>
    </source>
</evidence>
<feature type="chain" id="PRO_5042983694" evidence="1">
    <location>
        <begin position="22"/>
        <end position="65"/>
    </location>
</feature>
<proteinExistence type="predicted"/>
<dbReference type="AlphaFoldDB" id="A0AAP6ZQ51"/>
<reference evidence="2 3" key="1">
    <citation type="submission" date="2019-09" db="EMBL/GenBank/DDBJ databases">
        <title>Draft genome sequencing and comparative genomics of hatchery-associated Vibrios.</title>
        <authorList>
            <person name="Kehlet-Delgado H."/>
            <person name="Mueller R.S."/>
        </authorList>
    </citation>
    <scope>NUCLEOTIDE SEQUENCE [LARGE SCALE GENOMIC DNA]</scope>
    <source>
        <strain evidence="2 3">09-121-3</strain>
    </source>
</reference>